<evidence type="ECO:0000256" key="1">
    <source>
        <dbReference type="SAM" id="SignalP"/>
    </source>
</evidence>
<evidence type="ECO:0000313" key="2">
    <source>
        <dbReference type="EMBL" id="MEX5727337.1"/>
    </source>
</evidence>
<feature type="signal peptide" evidence="1">
    <location>
        <begin position="1"/>
        <end position="20"/>
    </location>
</feature>
<keyword evidence="3" id="KW-1185">Reference proteome</keyword>
<name>A0ABV3XPW5_9RHOB</name>
<dbReference type="Proteomes" id="UP001560019">
    <property type="component" value="Unassembled WGS sequence"/>
</dbReference>
<evidence type="ECO:0000313" key="3">
    <source>
        <dbReference type="Proteomes" id="UP001560019"/>
    </source>
</evidence>
<gene>
    <name evidence="2" type="ORF">Ga0609869_000690</name>
</gene>
<comment type="caution">
    <text evidence="2">The sequence shown here is derived from an EMBL/GenBank/DDBJ whole genome shotgun (WGS) entry which is preliminary data.</text>
</comment>
<accession>A0ABV3XPW5</accession>
<dbReference type="RefSeq" id="WP_245972371.1">
    <property type="nucleotide sequence ID" value="NZ_JBEHHI010000001.1"/>
</dbReference>
<reference evidence="2 3" key="1">
    <citation type="submission" date="2024-06" db="EMBL/GenBank/DDBJ databases">
        <title>Genome of Rhodovulum iodosum, a marine photoferrotroph.</title>
        <authorList>
            <person name="Bianchini G."/>
            <person name="Nikeleit V."/>
            <person name="Kappler A."/>
            <person name="Bryce C."/>
            <person name="Sanchez-Baracaldo P."/>
        </authorList>
    </citation>
    <scope>NUCLEOTIDE SEQUENCE [LARGE SCALE GENOMIC DNA]</scope>
    <source>
        <strain evidence="2 3">UT/N1</strain>
    </source>
</reference>
<dbReference type="EMBL" id="JBEHHI010000001">
    <property type="protein sequence ID" value="MEX5727337.1"/>
    <property type="molecule type" value="Genomic_DNA"/>
</dbReference>
<sequence length="196" mass="21143">MNWALPVVATLVAGIATVSAASSDQYDLDALRMAAEKYKDVNVALAEGYIPDPSGHCVTAADEGKPADMGAMGIHYLNPAVLKITATEPRVDGGSIHTDFRAPAILLYEPQADGSLELVGIENLVFEAAWRGAGNDGPPHMNGRSWDHMVDNAETALDEAHGFMPHFDQHVWLFRENPMGNLEPFNPNVTCNHHAS</sequence>
<protein>
    <submittedName>
        <fullName evidence="2">Uncharacterized protein</fullName>
    </submittedName>
</protein>
<feature type="chain" id="PRO_5046554566" evidence="1">
    <location>
        <begin position="21"/>
        <end position="196"/>
    </location>
</feature>
<organism evidence="2 3">
    <name type="scientific">Rhodovulum iodosum</name>
    <dbReference type="NCBI Taxonomy" id="68291"/>
    <lineage>
        <taxon>Bacteria</taxon>
        <taxon>Pseudomonadati</taxon>
        <taxon>Pseudomonadota</taxon>
        <taxon>Alphaproteobacteria</taxon>
        <taxon>Rhodobacterales</taxon>
        <taxon>Paracoccaceae</taxon>
        <taxon>Rhodovulum</taxon>
    </lineage>
</organism>
<keyword evidence="1" id="KW-0732">Signal</keyword>
<proteinExistence type="predicted"/>